<reference evidence="4 5" key="1">
    <citation type="journal article" date="2023" name="Plant Biotechnol. J.">
        <title>Chromosome-level wild Hevea brasiliensis genome provides new tools for genomic-assisted breeding and valuable loci to elevate rubber yield.</title>
        <authorList>
            <person name="Cheng H."/>
            <person name="Song X."/>
            <person name="Hu Y."/>
            <person name="Wu T."/>
            <person name="Yang Q."/>
            <person name="An Z."/>
            <person name="Feng S."/>
            <person name="Deng Z."/>
            <person name="Wu W."/>
            <person name="Zeng X."/>
            <person name="Tu M."/>
            <person name="Wang X."/>
            <person name="Huang H."/>
        </authorList>
    </citation>
    <scope>NUCLEOTIDE SEQUENCE [LARGE SCALE GENOMIC DNA]</scope>
    <source>
        <strain evidence="4">MT/VB/25A 57/8</strain>
    </source>
</reference>
<evidence type="ECO:0000256" key="1">
    <source>
        <dbReference type="ARBA" id="ARBA00007606"/>
    </source>
</evidence>
<dbReference type="InterPro" id="IPR013320">
    <property type="entry name" value="ConA-like_dom_sf"/>
</dbReference>
<dbReference type="EMBL" id="JARPOI010000010">
    <property type="protein sequence ID" value="KAJ9170444.1"/>
    <property type="molecule type" value="Genomic_DNA"/>
</dbReference>
<dbReference type="InterPro" id="IPR001220">
    <property type="entry name" value="Legume_lectin_dom"/>
</dbReference>
<dbReference type="InterPro" id="IPR050258">
    <property type="entry name" value="Leguminous_Lectin"/>
</dbReference>
<gene>
    <name evidence="4" type="ORF">P3X46_018550</name>
</gene>
<protein>
    <recommendedName>
        <fullName evidence="3">Legume lectin domain-containing protein</fullName>
    </recommendedName>
</protein>
<dbReference type="SUPFAM" id="SSF49899">
    <property type="entry name" value="Concanavalin A-like lectins/glucanases"/>
    <property type="match status" value="1"/>
</dbReference>
<comment type="similarity">
    <text evidence="1">Belongs to the leguminous lectin family.</text>
</comment>
<dbReference type="Gene3D" id="2.60.120.200">
    <property type="match status" value="1"/>
</dbReference>
<dbReference type="CDD" id="cd06899">
    <property type="entry name" value="lectin_legume_LecRK_Arcelin_ConA"/>
    <property type="match status" value="1"/>
</dbReference>
<evidence type="ECO:0000256" key="2">
    <source>
        <dbReference type="ARBA" id="ARBA00022734"/>
    </source>
</evidence>
<dbReference type="Proteomes" id="UP001174677">
    <property type="component" value="Chromosome 10"/>
</dbReference>
<keyword evidence="2" id="KW-0430">Lectin</keyword>
<evidence type="ECO:0000259" key="3">
    <source>
        <dbReference type="Pfam" id="PF00139"/>
    </source>
</evidence>
<dbReference type="Pfam" id="PF00139">
    <property type="entry name" value="Lectin_legB"/>
    <property type="match status" value="1"/>
</dbReference>
<dbReference type="PANTHER" id="PTHR32401">
    <property type="entry name" value="CONCANAVALIN A-LIKE LECTIN FAMILY PROTEIN"/>
    <property type="match status" value="1"/>
</dbReference>
<evidence type="ECO:0000313" key="4">
    <source>
        <dbReference type="EMBL" id="KAJ9170444.1"/>
    </source>
</evidence>
<evidence type="ECO:0000313" key="5">
    <source>
        <dbReference type="Proteomes" id="UP001174677"/>
    </source>
</evidence>
<organism evidence="4 5">
    <name type="scientific">Hevea brasiliensis</name>
    <name type="common">Para rubber tree</name>
    <name type="synonym">Siphonia brasiliensis</name>
    <dbReference type="NCBI Taxonomy" id="3981"/>
    <lineage>
        <taxon>Eukaryota</taxon>
        <taxon>Viridiplantae</taxon>
        <taxon>Streptophyta</taxon>
        <taxon>Embryophyta</taxon>
        <taxon>Tracheophyta</taxon>
        <taxon>Spermatophyta</taxon>
        <taxon>Magnoliopsida</taxon>
        <taxon>eudicotyledons</taxon>
        <taxon>Gunneridae</taxon>
        <taxon>Pentapetalae</taxon>
        <taxon>rosids</taxon>
        <taxon>fabids</taxon>
        <taxon>Malpighiales</taxon>
        <taxon>Euphorbiaceae</taxon>
        <taxon>Crotonoideae</taxon>
        <taxon>Micrandreae</taxon>
        <taxon>Hevea</taxon>
    </lineage>
</organism>
<feature type="domain" description="Legume lectin" evidence="3">
    <location>
        <begin position="48"/>
        <end position="220"/>
    </location>
</feature>
<sequence length="223" mass="24645">MVTSRFGTNKAYLRKFRRKKKGKILEDNSVTCYKYLKHSSILFHASIQPVHIWDAQTRKLTDFINHFSFVVKTTDPTIYGDGICFFIATVGSQIPPDSSGGFLALFSPNSTYTGFIENQVVAVDHVGINVNSIESVTNAPWIFSSGLVANAWVTYSSSSNTLRVDMIYGSENQAFVGNQGLLYSVDLSEVLSEYAIAGFSDATGAPVEISNILSWEFYSSLEN</sequence>
<proteinExistence type="inferred from homology"/>
<dbReference type="PANTHER" id="PTHR32401:SF47">
    <property type="entry name" value="LEGUME LECTIN DOMAIN-CONTAINING PROTEIN"/>
    <property type="match status" value="1"/>
</dbReference>
<accession>A0ABQ9LR27</accession>
<name>A0ABQ9LR27_HEVBR</name>
<keyword evidence="5" id="KW-1185">Reference proteome</keyword>
<comment type="caution">
    <text evidence="4">The sequence shown here is derived from an EMBL/GenBank/DDBJ whole genome shotgun (WGS) entry which is preliminary data.</text>
</comment>